<comment type="caution">
    <text evidence="3">The sequence shown here is derived from an EMBL/GenBank/DDBJ whole genome shotgun (WGS) entry which is preliminary data.</text>
</comment>
<feature type="compositionally biased region" description="Polar residues" evidence="1">
    <location>
        <begin position="143"/>
        <end position="164"/>
    </location>
</feature>
<evidence type="ECO:0000313" key="3">
    <source>
        <dbReference type="EMBL" id="MFC3613350.1"/>
    </source>
</evidence>
<dbReference type="InterPro" id="IPR036390">
    <property type="entry name" value="WH_DNA-bd_sf"/>
</dbReference>
<gene>
    <name evidence="3" type="ORF">ACFORG_06230</name>
</gene>
<dbReference type="InterPro" id="IPR000835">
    <property type="entry name" value="HTH_MarR-typ"/>
</dbReference>
<protein>
    <submittedName>
        <fullName evidence="3">MarR family transcriptional regulator</fullName>
    </submittedName>
</protein>
<dbReference type="Gene3D" id="1.10.10.10">
    <property type="entry name" value="Winged helix-like DNA-binding domain superfamily/Winged helix DNA-binding domain"/>
    <property type="match status" value="1"/>
</dbReference>
<name>A0ABV7TDQ0_9RHOB</name>
<dbReference type="InterPro" id="IPR036388">
    <property type="entry name" value="WH-like_DNA-bd_sf"/>
</dbReference>
<feature type="domain" description="HTH marR-type" evidence="2">
    <location>
        <begin position="53"/>
        <end position="91"/>
    </location>
</feature>
<dbReference type="EMBL" id="JBHRXI010000004">
    <property type="protein sequence ID" value="MFC3613350.1"/>
    <property type="molecule type" value="Genomic_DNA"/>
</dbReference>
<evidence type="ECO:0000313" key="4">
    <source>
        <dbReference type="Proteomes" id="UP001595629"/>
    </source>
</evidence>
<evidence type="ECO:0000259" key="2">
    <source>
        <dbReference type="Pfam" id="PF12802"/>
    </source>
</evidence>
<dbReference type="Pfam" id="PF12802">
    <property type="entry name" value="MarR_2"/>
    <property type="match status" value="1"/>
</dbReference>
<evidence type="ECO:0000256" key="1">
    <source>
        <dbReference type="SAM" id="MobiDB-lite"/>
    </source>
</evidence>
<organism evidence="3 4">
    <name type="scientific">Lutimaribacter marinistellae</name>
    <dbReference type="NCBI Taxonomy" id="1820329"/>
    <lineage>
        <taxon>Bacteria</taxon>
        <taxon>Pseudomonadati</taxon>
        <taxon>Pseudomonadota</taxon>
        <taxon>Alphaproteobacteria</taxon>
        <taxon>Rhodobacterales</taxon>
        <taxon>Roseobacteraceae</taxon>
        <taxon>Lutimaribacter</taxon>
    </lineage>
</organism>
<feature type="region of interest" description="Disordered" evidence="1">
    <location>
        <begin position="136"/>
        <end position="171"/>
    </location>
</feature>
<reference evidence="4" key="1">
    <citation type="journal article" date="2019" name="Int. J. Syst. Evol. Microbiol.">
        <title>The Global Catalogue of Microorganisms (GCM) 10K type strain sequencing project: providing services to taxonomists for standard genome sequencing and annotation.</title>
        <authorList>
            <consortium name="The Broad Institute Genomics Platform"/>
            <consortium name="The Broad Institute Genome Sequencing Center for Infectious Disease"/>
            <person name="Wu L."/>
            <person name="Ma J."/>
        </authorList>
    </citation>
    <scope>NUCLEOTIDE SEQUENCE [LARGE SCALE GENOMIC DNA]</scope>
    <source>
        <strain evidence="4">KCTC 42911</strain>
    </source>
</reference>
<sequence>MGRKNTSKASGEQFTKLVRKFTESPAWRALTPTARCLYQELKFEWKGPKANNNGHLSLSVRQAADRLGVSPQTAARAFQHLQEKGFIVVTEIGHPGVHGCASGHRYEITELPLPQARDGRHLYRAWRKGEDFEVLKAKAHNPSGRNGQTRSRSDNSSSDVTLSMTKKPEMS</sequence>
<accession>A0ABV7TDQ0</accession>
<dbReference type="Proteomes" id="UP001595629">
    <property type="component" value="Unassembled WGS sequence"/>
</dbReference>
<keyword evidence="4" id="KW-1185">Reference proteome</keyword>
<dbReference type="RefSeq" id="WP_386734519.1">
    <property type="nucleotide sequence ID" value="NZ_JBHRXI010000004.1"/>
</dbReference>
<dbReference type="SUPFAM" id="SSF46785">
    <property type="entry name" value="Winged helix' DNA-binding domain"/>
    <property type="match status" value="1"/>
</dbReference>
<proteinExistence type="predicted"/>